<feature type="domain" description="DUF302" evidence="1">
    <location>
        <begin position="38"/>
        <end position="99"/>
    </location>
</feature>
<gene>
    <name evidence="2" type="ORF">E0H73_12970</name>
</gene>
<evidence type="ECO:0000313" key="3">
    <source>
        <dbReference type="Proteomes" id="UP000291144"/>
    </source>
</evidence>
<dbReference type="CDD" id="cd14797">
    <property type="entry name" value="DUF302"/>
    <property type="match status" value="1"/>
</dbReference>
<sequence length="133" mass="14017">MDDHDRVITKAAAGTVAEVTARFRDLLSAKGVTIFAVIDQAAAARTAGLTLRDTVLVIFGNPAAGTPVMQAAPLSALDLPLKLLIWDDDGMTRLAYYSPEAISERHGLPMETTAALAAIHTLTDALAEPHPLS</sequence>
<organism evidence="2 3">
    <name type="scientific">Kribbella pittospori</name>
    <dbReference type="NCBI Taxonomy" id="722689"/>
    <lineage>
        <taxon>Bacteria</taxon>
        <taxon>Bacillati</taxon>
        <taxon>Actinomycetota</taxon>
        <taxon>Actinomycetes</taxon>
        <taxon>Propionibacteriales</taxon>
        <taxon>Kribbellaceae</taxon>
        <taxon>Kribbella</taxon>
    </lineage>
</organism>
<evidence type="ECO:0000313" key="2">
    <source>
        <dbReference type="EMBL" id="TCC63353.1"/>
    </source>
</evidence>
<evidence type="ECO:0000259" key="1">
    <source>
        <dbReference type="Pfam" id="PF03625"/>
    </source>
</evidence>
<dbReference type="RefSeq" id="WP_131354285.1">
    <property type="nucleotide sequence ID" value="NZ_SJKB01000003.1"/>
</dbReference>
<comment type="caution">
    <text evidence="2">The sequence shown here is derived from an EMBL/GenBank/DDBJ whole genome shotgun (WGS) entry which is preliminary data.</text>
</comment>
<dbReference type="Proteomes" id="UP000291144">
    <property type="component" value="Unassembled WGS sequence"/>
</dbReference>
<name>A0A4R0KR27_9ACTN</name>
<reference evidence="2 3" key="1">
    <citation type="submission" date="2019-02" db="EMBL/GenBank/DDBJ databases">
        <title>Kribbella capetownensis sp. nov. and Kribbella speibonae sp. nov., isolated from soil.</title>
        <authorList>
            <person name="Curtis S.M."/>
            <person name="Norton I."/>
            <person name="Everest G.J."/>
            <person name="Meyers P.R."/>
        </authorList>
    </citation>
    <scope>NUCLEOTIDE SEQUENCE [LARGE SCALE GENOMIC DNA]</scope>
    <source>
        <strain evidence="2 3">NRRL B-24813</strain>
    </source>
</reference>
<dbReference type="PANTHER" id="PTHR38342">
    <property type="entry name" value="SLR5037 PROTEIN"/>
    <property type="match status" value="1"/>
</dbReference>
<accession>A0A4R0KR27</accession>
<dbReference type="SUPFAM" id="SSF103247">
    <property type="entry name" value="TT1751-like"/>
    <property type="match status" value="1"/>
</dbReference>
<keyword evidence="3" id="KW-1185">Reference proteome</keyword>
<dbReference type="EMBL" id="SJKB01000003">
    <property type="protein sequence ID" value="TCC63353.1"/>
    <property type="molecule type" value="Genomic_DNA"/>
</dbReference>
<protein>
    <submittedName>
        <fullName evidence="2">DUF302 domain-containing protein</fullName>
    </submittedName>
</protein>
<dbReference type="PANTHER" id="PTHR38342:SF2">
    <property type="entry name" value="INNER MEMBRANE OR EXPORTED"/>
    <property type="match status" value="1"/>
</dbReference>
<dbReference type="AlphaFoldDB" id="A0A4R0KR27"/>
<dbReference type="InterPro" id="IPR035923">
    <property type="entry name" value="TT1751-like_sf"/>
</dbReference>
<dbReference type="Gene3D" id="3.30.310.70">
    <property type="entry name" value="TT1751-like domain"/>
    <property type="match status" value="1"/>
</dbReference>
<proteinExistence type="predicted"/>
<dbReference type="InterPro" id="IPR005180">
    <property type="entry name" value="DUF302"/>
</dbReference>
<dbReference type="OrthoDB" id="9799367at2"/>
<dbReference type="Pfam" id="PF03625">
    <property type="entry name" value="DUF302"/>
    <property type="match status" value="1"/>
</dbReference>